<evidence type="ECO:0000313" key="2">
    <source>
        <dbReference type="Proteomes" id="UP001516588"/>
    </source>
</evidence>
<gene>
    <name evidence="1" type="ORF">INF20_07845</name>
</gene>
<feature type="non-terminal residue" evidence="1">
    <location>
        <position position="224"/>
    </location>
</feature>
<reference evidence="1 2" key="1">
    <citation type="submission" date="2020-10" db="EMBL/GenBank/DDBJ databases">
        <title>ChiBAC.</title>
        <authorList>
            <person name="Zenner C."/>
            <person name="Hitch T.C.A."/>
            <person name="Clavel T."/>
        </authorList>
    </citation>
    <scope>NUCLEOTIDE SEQUENCE [LARGE SCALE GENOMIC DNA]</scope>
    <source>
        <strain evidence="1 2">DSM 108706</strain>
    </source>
</reference>
<evidence type="ECO:0000313" key="1">
    <source>
        <dbReference type="EMBL" id="MBE5036183.1"/>
    </source>
</evidence>
<name>A0ABR9QZ57_9FIRM</name>
<keyword evidence="2" id="KW-1185">Reference proteome</keyword>
<dbReference type="EMBL" id="JADCKA010000022">
    <property type="protein sequence ID" value="MBE5036183.1"/>
    <property type="molecule type" value="Genomic_DNA"/>
</dbReference>
<comment type="caution">
    <text evidence="1">The sequence shown here is derived from an EMBL/GenBank/DDBJ whole genome shotgun (WGS) entry which is preliminary data.</text>
</comment>
<dbReference type="Proteomes" id="UP001516588">
    <property type="component" value="Unassembled WGS sequence"/>
</dbReference>
<protein>
    <submittedName>
        <fullName evidence="1">Uncharacterized protein</fullName>
    </submittedName>
</protein>
<sequence length="224" mass="26025">MNKVKGWISLYRSVRHNWIYTSEPFDRFHAFVDLIFRAQYEDAKVLIKGQLIELKKGQLLVGTDTLSKEWQWSRGKVLRFLKLLEQDEIISLDGTALGTVVTIENYSKYQDKQTPNGTALGTPLGTTVDTPDGTALGTHINNINNNNNITNKQYIRVGAFNNVRLTEDELQSLQDNLTGWREWIEDLSTYMKSSGKIYDDHYATLWKWYRDDPKRHEKSERYDG</sequence>
<proteinExistence type="predicted"/>
<accession>A0ABR9QZ57</accession>
<organism evidence="1 2">
    <name type="scientific">Gallibacter intestinalis</name>
    <dbReference type="NCBI Taxonomy" id="2779356"/>
    <lineage>
        <taxon>Bacteria</taxon>
        <taxon>Bacillati</taxon>
        <taxon>Bacillota</taxon>
        <taxon>Clostridia</taxon>
        <taxon>Eubacteriales</taxon>
        <taxon>Eubacteriaceae</taxon>
        <taxon>Gallibacter</taxon>
    </lineage>
</organism>